<dbReference type="FunFam" id="3.90.190.10:FF:000006">
    <property type="entry name" value="Dual specificity protein phosphatase CDC14B"/>
    <property type="match status" value="1"/>
</dbReference>
<reference evidence="9 10" key="1">
    <citation type="submission" date="2016-11" db="EMBL/GenBank/DDBJ databases">
        <title>The macronuclear genome of Stentor coeruleus: a giant cell with tiny introns.</title>
        <authorList>
            <person name="Slabodnick M."/>
            <person name="Ruby J.G."/>
            <person name="Reiff S.B."/>
            <person name="Swart E.C."/>
            <person name="Gosai S."/>
            <person name="Prabakaran S."/>
            <person name="Witkowska E."/>
            <person name="Larue G.E."/>
            <person name="Fisher S."/>
            <person name="Freeman R.M."/>
            <person name="Gunawardena J."/>
            <person name="Chu W."/>
            <person name="Stover N.A."/>
            <person name="Gregory B.D."/>
            <person name="Nowacki M."/>
            <person name="Derisi J."/>
            <person name="Roy S.W."/>
            <person name="Marshall W.F."/>
            <person name="Sood P."/>
        </authorList>
    </citation>
    <scope>NUCLEOTIDE SEQUENCE [LARGE SCALE GENOMIC DNA]</scope>
    <source>
        <strain evidence="9">WM001</strain>
    </source>
</reference>
<dbReference type="CDD" id="cd14499">
    <property type="entry name" value="CDC14_C"/>
    <property type="match status" value="1"/>
</dbReference>
<accession>A0A1R2AN83</accession>
<feature type="domain" description="Tyrosine specific protein phosphatases" evidence="8">
    <location>
        <begin position="244"/>
        <end position="313"/>
    </location>
</feature>
<keyword evidence="10" id="KW-1185">Reference proteome</keyword>
<dbReference type="GO" id="GO:0051301">
    <property type="term" value="P:cell division"/>
    <property type="evidence" value="ECO:0007669"/>
    <property type="project" value="UniProtKB-KW"/>
</dbReference>
<dbReference type="OrthoDB" id="442453at2759"/>
<evidence type="ECO:0000256" key="2">
    <source>
        <dbReference type="ARBA" id="ARBA00013064"/>
    </source>
</evidence>
<comment type="similarity">
    <text evidence="1">Belongs to the protein-tyrosine phosphatase family. Non-receptor class CDC14 subfamily.</text>
</comment>
<dbReference type="InterPro" id="IPR000387">
    <property type="entry name" value="Tyr_Pase_dom"/>
</dbReference>
<evidence type="ECO:0000259" key="8">
    <source>
        <dbReference type="PROSITE" id="PS50056"/>
    </source>
</evidence>
<dbReference type="EMBL" id="MPUH01001862">
    <property type="protein sequence ID" value="OMJ65984.1"/>
    <property type="molecule type" value="Genomic_DNA"/>
</dbReference>
<dbReference type="PROSITE" id="PS50054">
    <property type="entry name" value="TYR_PHOSPHATASE_DUAL"/>
    <property type="match status" value="1"/>
</dbReference>
<dbReference type="InterPro" id="IPR020422">
    <property type="entry name" value="TYR_PHOSPHATASE_DUAL_dom"/>
</dbReference>
<dbReference type="InterPro" id="IPR044506">
    <property type="entry name" value="CDC14_C"/>
</dbReference>
<dbReference type="InterPro" id="IPR000340">
    <property type="entry name" value="Dual-sp_phosphatase_cat-dom"/>
</dbReference>
<dbReference type="InterPro" id="IPR003595">
    <property type="entry name" value="Tyr_Pase_cat"/>
</dbReference>
<comment type="caution">
    <text evidence="9">The sequence shown here is derived from an EMBL/GenBank/DDBJ whole genome shotgun (WGS) entry which is preliminary data.</text>
</comment>
<dbReference type="Gene3D" id="3.90.190.10">
    <property type="entry name" value="Protein tyrosine phosphatase superfamily"/>
    <property type="match status" value="2"/>
</dbReference>
<evidence type="ECO:0000256" key="4">
    <source>
        <dbReference type="ARBA" id="ARBA00022801"/>
    </source>
</evidence>
<dbReference type="EC" id="3.1.3.48" evidence="2"/>
<evidence type="ECO:0000313" key="10">
    <source>
        <dbReference type="Proteomes" id="UP000187209"/>
    </source>
</evidence>
<dbReference type="PROSITE" id="PS50056">
    <property type="entry name" value="TYR_PHOSPHATASE_2"/>
    <property type="match status" value="1"/>
</dbReference>
<gene>
    <name evidence="9" type="ORF">SteCoe_37330</name>
</gene>
<dbReference type="InterPro" id="IPR029021">
    <property type="entry name" value="Prot-tyrosine_phosphatase-like"/>
</dbReference>
<evidence type="ECO:0000256" key="5">
    <source>
        <dbReference type="ARBA" id="ARBA00022912"/>
    </source>
</evidence>
<dbReference type="Proteomes" id="UP000187209">
    <property type="component" value="Unassembled WGS sequence"/>
</dbReference>
<dbReference type="SMART" id="SM00195">
    <property type="entry name" value="DSPc"/>
    <property type="match status" value="1"/>
</dbReference>
<dbReference type="GO" id="GO:0004725">
    <property type="term" value="F:protein tyrosine phosphatase activity"/>
    <property type="evidence" value="ECO:0007669"/>
    <property type="project" value="UniProtKB-EC"/>
</dbReference>
<evidence type="ECO:0000256" key="3">
    <source>
        <dbReference type="ARBA" id="ARBA00022618"/>
    </source>
</evidence>
<dbReference type="InterPro" id="IPR016130">
    <property type="entry name" value="Tyr_Pase_AS"/>
</dbReference>
<dbReference type="PANTHER" id="PTHR23339">
    <property type="entry name" value="TYROSINE SPECIFIC PROTEIN PHOSPHATASE AND DUAL SPECIFICITY PROTEIN PHOSPHATASE"/>
    <property type="match status" value="1"/>
</dbReference>
<protein>
    <recommendedName>
        <fullName evidence="2">protein-tyrosine-phosphatase</fullName>
        <ecNumber evidence="2">3.1.3.48</ecNumber>
    </recommendedName>
</protein>
<keyword evidence="5" id="KW-0904">Protein phosphatase</keyword>
<evidence type="ECO:0000256" key="1">
    <source>
        <dbReference type="ARBA" id="ARBA00007315"/>
    </source>
</evidence>
<dbReference type="PROSITE" id="PS00383">
    <property type="entry name" value="TYR_PHOSPHATASE_1"/>
    <property type="match status" value="1"/>
</dbReference>
<evidence type="ECO:0000313" key="9">
    <source>
        <dbReference type="EMBL" id="OMJ65984.1"/>
    </source>
</evidence>
<feature type="domain" description="Tyrosine-protein phosphatase" evidence="7">
    <location>
        <begin position="171"/>
        <end position="326"/>
    </location>
</feature>
<dbReference type="Pfam" id="PF00782">
    <property type="entry name" value="DSPc"/>
    <property type="match status" value="1"/>
</dbReference>
<dbReference type="Pfam" id="PF14671">
    <property type="entry name" value="DSPn"/>
    <property type="match status" value="1"/>
</dbReference>
<evidence type="ECO:0000259" key="7">
    <source>
        <dbReference type="PROSITE" id="PS50054"/>
    </source>
</evidence>
<sequence>MSIKHDLPIVVEIIKNRLYWTNRKRLNQEDSYFFSSDDEFKYYSFFNDYGPVDINQTYKFCIRLEEILRNPELDSKKIFHFTSSKLHKKVNSAYLMGAYCIIILKKTSSEVARLFEHVKAGFRDASDTECDYICTLGDCFDGLEQAIRRGWFNFAKFSSPDYEFYSKNDNGDLNWIAPSQFLAFRSPPYPNSVTPYPTIEKYAQILKKLGITTVIRLNNPTYPSEILKQKGLHHYDMHFKDGSVPSIDLVNQFIEVCMSERGAIGVHCKAGLGRTGTLIGCYAIKIFKFPAASFIAWCRLCRPGSILGPQQQFLIDYELSIKKKTAFLLSTKNINGRKALYGDHNQAKKLIEAKSKRETYEIKDKDHNQQDSYNSIGFCETSIETEEAPQIIKKIEEQGQTYTPKIDIVSNFNMETNRLQTKKTIKTASSPYNLAGRNLKSLRIMKMIYSTPAYN</sequence>
<dbReference type="SUPFAM" id="SSF52799">
    <property type="entry name" value="(Phosphotyrosine protein) phosphatases II"/>
    <property type="match status" value="2"/>
</dbReference>
<evidence type="ECO:0000256" key="6">
    <source>
        <dbReference type="ARBA" id="ARBA00023306"/>
    </source>
</evidence>
<organism evidence="9 10">
    <name type="scientific">Stentor coeruleus</name>
    <dbReference type="NCBI Taxonomy" id="5963"/>
    <lineage>
        <taxon>Eukaryota</taxon>
        <taxon>Sar</taxon>
        <taxon>Alveolata</taxon>
        <taxon>Ciliophora</taxon>
        <taxon>Postciliodesmatophora</taxon>
        <taxon>Heterotrichea</taxon>
        <taxon>Heterotrichida</taxon>
        <taxon>Stentoridae</taxon>
        <taxon>Stentor</taxon>
    </lineage>
</organism>
<name>A0A1R2AN83_9CILI</name>
<dbReference type="AlphaFoldDB" id="A0A1R2AN83"/>
<dbReference type="InterPro" id="IPR029260">
    <property type="entry name" value="DSPn"/>
</dbReference>
<dbReference type="InterPro" id="IPR050561">
    <property type="entry name" value="PTP"/>
</dbReference>
<proteinExistence type="inferred from homology"/>
<keyword evidence="6" id="KW-0131">Cell cycle</keyword>
<keyword evidence="3" id="KW-0132">Cell division</keyword>
<dbReference type="SMART" id="SM00404">
    <property type="entry name" value="PTPc_motif"/>
    <property type="match status" value="1"/>
</dbReference>
<dbReference type="CDD" id="cd17657">
    <property type="entry name" value="CDC14_N"/>
    <property type="match status" value="1"/>
</dbReference>
<keyword evidence="4" id="KW-0378">Hydrolase</keyword>